<evidence type="ECO:0000313" key="2">
    <source>
        <dbReference type="Proteomes" id="UP001314229"/>
    </source>
</evidence>
<feature type="non-terminal residue" evidence="1">
    <location>
        <position position="1"/>
    </location>
</feature>
<dbReference type="EMBL" id="CAWUFR010000888">
    <property type="protein sequence ID" value="CAK6981759.1"/>
    <property type="molecule type" value="Genomic_DNA"/>
</dbReference>
<name>A0AAV1QDZ5_SCOSC</name>
<dbReference type="Proteomes" id="UP001314229">
    <property type="component" value="Unassembled WGS sequence"/>
</dbReference>
<gene>
    <name evidence="1" type="ORF">FSCOSCO3_A028737</name>
</gene>
<dbReference type="AlphaFoldDB" id="A0AAV1QDZ5"/>
<keyword evidence="2" id="KW-1185">Reference proteome</keyword>
<protein>
    <submittedName>
        <fullName evidence="1">Uncharacterized protein</fullName>
    </submittedName>
</protein>
<proteinExistence type="predicted"/>
<reference evidence="1 2" key="1">
    <citation type="submission" date="2024-01" db="EMBL/GenBank/DDBJ databases">
        <authorList>
            <person name="Alioto T."/>
            <person name="Alioto T."/>
            <person name="Gomez Garrido J."/>
        </authorList>
    </citation>
    <scope>NUCLEOTIDE SEQUENCE [LARGE SCALE GENOMIC DNA]</scope>
</reference>
<accession>A0AAV1QDZ5</accession>
<sequence>PEPPSTMSDPGSAKYRGYALVCSTLRITLNGAEKEFKSPEETSAFIRSLNM</sequence>
<comment type="caution">
    <text evidence="1">The sequence shown here is derived from an EMBL/GenBank/DDBJ whole genome shotgun (WGS) entry which is preliminary data.</text>
</comment>
<organism evidence="1 2">
    <name type="scientific">Scomber scombrus</name>
    <name type="common">Atlantic mackerel</name>
    <name type="synonym">Scomber vernalis</name>
    <dbReference type="NCBI Taxonomy" id="13677"/>
    <lineage>
        <taxon>Eukaryota</taxon>
        <taxon>Metazoa</taxon>
        <taxon>Chordata</taxon>
        <taxon>Craniata</taxon>
        <taxon>Vertebrata</taxon>
        <taxon>Euteleostomi</taxon>
        <taxon>Actinopterygii</taxon>
        <taxon>Neopterygii</taxon>
        <taxon>Teleostei</taxon>
        <taxon>Neoteleostei</taxon>
        <taxon>Acanthomorphata</taxon>
        <taxon>Pelagiaria</taxon>
        <taxon>Scombriformes</taxon>
        <taxon>Scombridae</taxon>
        <taxon>Scomber</taxon>
    </lineage>
</organism>
<evidence type="ECO:0000313" key="1">
    <source>
        <dbReference type="EMBL" id="CAK6981759.1"/>
    </source>
</evidence>